<feature type="binding site" evidence="16">
    <location>
        <position position="68"/>
    </location>
    <ligand>
        <name>thiamine diphosphate</name>
        <dbReference type="ChEBI" id="CHEBI:58937"/>
    </ligand>
</feature>
<gene>
    <name evidence="21" type="primary">tkt</name>
    <name evidence="22" type="ORF">HMPREF0860_2647</name>
    <name evidence="21" type="ORF">HMPREF1325_0126</name>
</gene>
<reference evidence="23 24" key="1">
    <citation type="submission" date="2013-08" db="EMBL/GenBank/DDBJ databases">
        <authorList>
            <person name="Durkin A.S."/>
            <person name="Haft D.R."/>
            <person name="McCorrison J."/>
            <person name="Torralba M."/>
            <person name="Gillis M."/>
            <person name="Haft D.H."/>
            <person name="Methe B."/>
            <person name="Sutton G."/>
            <person name="Nelson K.E."/>
        </authorList>
    </citation>
    <scope>NUCLEOTIDE SEQUENCE [LARGE SCALE GENOMIC DNA]</scope>
    <source>
        <strain evidence="22 24">ATCC 35536</strain>
        <strain evidence="21 23">VPI DR56BR1116</strain>
    </source>
</reference>
<dbReference type="NCBIfam" id="TIGR00232">
    <property type="entry name" value="tktlase_bact"/>
    <property type="match status" value="1"/>
</dbReference>
<feature type="binding site" evidence="15">
    <location>
        <position position="517"/>
    </location>
    <ligand>
        <name>substrate</name>
    </ligand>
</feature>
<comment type="catalytic activity">
    <reaction evidence="12 19">
        <text>D-sedoheptulose 7-phosphate + D-glyceraldehyde 3-phosphate = aldehydo-D-ribose 5-phosphate + D-xylulose 5-phosphate</text>
        <dbReference type="Rhea" id="RHEA:10508"/>
        <dbReference type="ChEBI" id="CHEBI:57483"/>
        <dbReference type="ChEBI" id="CHEBI:57737"/>
        <dbReference type="ChEBI" id="CHEBI:58273"/>
        <dbReference type="ChEBI" id="CHEBI:59776"/>
        <dbReference type="EC" id="2.2.1.1"/>
    </reaction>
</comment>
<comment type="caution">
    <text evidence="21">The sequence shown here is derived from an EMBL/GenBank/DDBJ whole genome shotgun (WGS) entry which is preliminary data.</text>
</comment>
<dbReference type="CDD" id="cd02012">
    <property type="entry name" value="TPP_TK"/>
    <property type="match status" value="1"/>
</dbReference>
<dbReference type="eggNOG" id="COG0021">
    <property type="taxonomic scope" value="Bacteria"/>
</dbReference>
<evidence type="ECO:0000256" key="11">
    <source>
        <dbReference type="ARBA" id="ARBA00023052"/>
    </source>
</evidence>
<evidence type="ECO:0000313" key="23">
    <source>
        <dbReference type="Proteomes" id="UP000016412"/>
    </source>
</evidence>
<dbReference type="FunFam" id="3.40.50.970:FF:000004">
    <property type="entry name" value="Transketolase"/>
    <property type="match status" value="1"/>
</dbReference>
<evidence type="ECO:0000256" key="8">
    <source>
        <dbReference type="ARBA" id="ARBA00022723"/>
    </source>
</evidence>
<dbReference type="FunFam" id="3.40.50.970:FF:000045">
    <property type="entry name" value="Transketolase"/>
    <property type="match status" value="1"/>
</dbReference>
<evidence type="ECO:0000256" key="2">
    <source>
        <dbReference type="ARBA" id="ARBA00001936"/>
    </source>
</evidence>
<feature type="binding site" evidence="16">
    <location>
        <position position="434"/>
    </location>
    <ligand>
        <name>thiamine diphosphate</name>
        <dbReference type="ChEBI" id="CHEBI:58937"/>
    </ligand>
</feature>
<comment type="cofactor">
    <cofactor evidence="1">
        <name>Ca(2+)</name>
        <dbReference type="ChEBI" id="CHEBI:29108"/>
    </cofactor>
</comment>
<feature type="binding site" evidence="16">
    <location>
        <begin position="116"/>
        <end position="118"/>
    </location>
    <ligand>
        <name>thiamine diphosphate</name>
        <dbReference type="ChEBI" id="CHEBI:58937"/>
    </ligand>
</feature>
<evidence type="ECO:0000256" key="13">
    <source>
        <dbReference type="NCBIfam" id="TIGR00232"/>
    </source>
</evidence>
<keyword evidence="24" id="KW-1185">Reference proteome</keyword>
<dbReference type="PANTHER" id="PTHR43522">
    <property type="entry name" value="TRANSKETOLASE"/>
    <property type="match status" value="1"/>
</dbReference>
<comment type="cofactor">
    <cofactor evidence="16">
        <name>thiamine diphosphate</name>
        <dbReference type="ChEBI" id="CHEBI:58937"/>
    </cofactor>
    <text evidence="16">Binds 1 thiamine pyrophosphate per subunit. During the reaction, the substrate forms a covalent intermediate with the cofactor.</text>
</comment>
<dbReference type="GO" id="GO:0005829">
    <property type="term" value="C:cytosol"/>
    <property type="evidence" value="ECO:0007669"/>
    <property type="project" value="TreeGrafter"/>
</dbReference>
<feature type="binding site" evidence="17">
    <location>
        <position position="189"/>
    </location>
    <ligand>
        <name>Mg(2+)</name>
        <dbReference type="ChEBI" id="CHEBI:18420"/>
    </ligand>
</feature>
<evidence type="ECO:0000256" key="14">
    <source>
        <dbReference type="PIRSR" id="PIRSR605478-1"/>
    </source>
</evidence>
<evidence type="ECO:0000256" key="12">
    <source>
        <dbReference type="ARBA" id="ARBA00049473"/>
    </source>
</evidence>
<keyword evidence="11 16" id="KW-0786">Thiamine pyrophosphate</keyword>
<dbReference type="Pfam" id="PF22613">
    <property type="entry name" value="Transketolase_C_1"/>
    <property type="match status" value="1"/>
</dbReference>
<evidence type="ECO:0000259" key="20">
    <source>
        <dbReference type="SMART" id="SM00861"/>
    </source>
</evidence>
<comment type="cofactor">
    <cofactor evidence="19">
        <name>Mg(2+)</name>
        <dbReference type="ChEBI" id="CHEBI:18420"/>
    </cofactor>
    <cofactor evidence="19">
        <name>Ca(2+)</name>
        <dbReference type="ChEBI" id="CHEBI:29108"/>
    </cofactor>
    <cofactor evidence="19">
        <name>Mn(2+)</name>
        <dbReference type="ChEBI" id="CHEBI:29035"/>
    </cofactor>
    <cofactor evidence="19">
        <name>Co(2+)</name>
        <dbReference type="ChEBI" id="CHEBI:48828"/>
    </cofactor>
    <text evidence="19">Binds 1 Mg(2+) ion per subunit. Can also utilize other divalent metal cations, such as Ca(2+), Mn(2+) and Co(2+).</text>
</comment>
<keyword evidence="10 17" id="KW-0460">Magnesium</keyword>
<evidence type="ECO:0000256" key="15">
    <source>
        <dbReference type="PIRSR" id="PIRSR605478-2"/>
    </source>
</evidence>
<feature type="binding site" evidence="15">
    <location>
        <position position="470"/>
    </location>
    <ligand>
        <name>substrate</name>
    </ligand>
</feature>
<evidence type="ECO:0000256" key="3">
    <source>
        <dbReference type="ARBA" id="ARBA00001941"/>
    </source>
</evidence>
<evidence type="ECO:0000256" key="4">
    <source>
        <dbReference type="ARBA" id="ARBA00007131"/>
    </source>
</evidence>
<comment type="cofactor">
    <cofactor evidence="3">
        <name>Co(2+)</name>
        <dbReference type="ChEBI" id="CHEBI:48828"/>
    </cofactor>
</comment>
<evidence type="ECO:0000256" key="9">
    <source>
        <dbReference type="ARBA" id="ARBA00022837"/>
    </source>
</evidence>
<dbReference type="InterPro" id="IPR005478">
    <property type="entry name" value="Transketolase_bac-like"/>
</dbReference>
<dbReference type="Proteomes" id="UP000016646">
    <property type="component" value="Unassembled WGS sequence"/>
</dbReference>
<feature type="binding site" evidence="16">
    <location>
        <position position="158"/>
    </location>
    <ligand>
        <name>thiamine diphosphate</name>
        <dbReference type="ChEBI" id="CHEBI:58937"/>
    </ligand>
</feature>
<keyword evidence="8 17" id="KW-0479">Metal-binding</keyword>
<feature type="binding site" evidence="16">
    <location>
        <position position="187"/>
    </location>
    <ligand>
        <name>thiamine diphosphate</name>
        <dbReference type="ChEBI" id="CHEBI:58937"/>
    </ligand>
</feature>
<dbReference type="InterPro" id="IPR005475">
    <property type="entry name" value="Transketolase-like_Pyr-bd"/>
</dbReference>
<dbReference type="SMART" id="SM00861">
    <property type="entry name" value="Transket_pyr"/>
    <property type="match status" value="1"/>
</dbReference>
<comment type="subunit">
    <text evidence="5 19">Homodimer.</text>
</comment>
<dbReference type="InterPro" id="IPR033247">
    <property type="entry name" value="Transketolase_fam"/>
</dbReference>
<evidence type="ECO:0000256" key="17">
    <source>
        <dbReference type="PIRSR" id="PIRSR605478-4"/>
    </source>
</evidence>
<comment type="cofactor">
    <cofactor evidence="17">
        <name>Mg(2+)</name>
        <dbReference type="ChEBI" id="CHEBI:18420"/>
    </cofactor>
    <text evidence="17">Binds 1 Mg(2+) ion per subunit. Can also utilize other divalent metal cations, such as Ca(2+), Mn(2+) and Co(2+).</text>
</comment>
<feature type="domain" description="Transketolase-like pyrimidine-binding" evidence="20">
    <location>
        <begin position="350"/>
        <end position="522"/>
    </location>
</feature>
<dbReference type="CDD" id="cd07033">
    <property type="entry name" value="TPP_PYR_DXS_TK_like"/>
    <property type="match status" value="1"/>
</dbReference>
<dbReference type="RefSeq" id="WP_021330170.1">
    <property type="nucleotide sequence ID" value="NZ_AUZJ01000027.1"/>
</dbReference>
<feature type="binding site" evidence="15">
    <location>
        <position position="261"/>
    </location>
    <ligand>
        <name>substrate</name>
    </ligand>
</feature>
<dbReference type="Gene3D" id="3.40.50.920">
    <property type="match status" value="1"/>
</dbReference>
<sequence length="656" mass="71315">MDEKAIKAVAASVRGLSMDAIQKANSGHPGIPLGAAELAAVLYGDILKHNPVDSKWADRDRFLISAGHGSMWLYAILHLAGYKVTLDDIKSFRQVGSKCPGHPEYGATDGVENTSGPLGQGVAMAVGSAIAETMLAARFNTASRKIVDHYTYSLVGEGCLQEGVASEASSLAGHLKLGKLIVFYDENKISIDGSTDIAFTDDIAKRYEAYGWQVLKGSMYEPEKIIKLTEEAKQCTDKPTLIMLTSVIGKYAPKQGTPDVHGAPLGEAGVKAAKEAIGLPSDKDFYVLPEAYDYFAAKKAAYAEREAEWKKEFEAWSKENPELRKEWDAFHTDSPTNDVPDVSFKVGDSLATRDASGKAIVMIAKRYGNFVGGSADLTGPNKTKIDDLDGVYSAENRKGRMIEFGIREFAMSAISAGISLHGGLRPFCATFLVFSDYLRPSLRVVSLMKQPVIYVFTHDSIYVGEDGPTHQPVETLASLRAIPGVQVLRPGDAEETVEAWKMAYESKDHPVCLALTRQKLAVYEKADKDWKKTIRTGAYVVQEGSASPDITVLASGSEVNTALEAAKLVPEKKIRIVSVIDLKRFSEADDAARNKIIGSAKRIVAAEAGIGTEWFRFVKDRSDIFSIETFGESGPAEKVAEHLHFTASDLAKVLKR</sequence>
<evidence type="ECO:0000256" key="6">
    <source>
        <dbReference type="ARBA" id="ARBA00013152"/>
    </source>
</evidence>
<dbReference type="InterPro" id="IPR029061">
    <property type="entry name" value="THDP-binding"/>
</dbReference>
<accession>U2KWM6</accession>
<comment type="function">
    <text evidence="19">Catalyzes the transfer of a two-carbon ketol group from a ketose donor to an aldose acceptor, via a covalent intermediate with the cofactor thiamine pyrophosphate.</text>
</comment>
<dbReference type="EMBL" id="AVQI01000048">
    <property type="protein sequence ID" value="ERK02872.1"/>
    <property type="molecule type" value="Genomic_DNA"/>
</dbReference>
<feature type="binding site" evidence="17">
    <location>
        <position position="157"/>
    </location>
    <ligand>
        <name>Mg(2+)</name>
        <dbReference type="ChEBI" id="CHEBI:18420"/>
    </ligand>
</feature>
<evidence type="ECO:0000256" key="7">
    <source>
        <dbReference type="ARBA" id="ARBA00022679"/>
    </source>
</evidence>
<dbReference type="SUPFAM" id="SSF52518">
    <property type="entry name" value="Thiamin diphosphate-binding fold (THDP-binding)"/>
    <property type="match status" value="2"/>
</dbReference>
<feature type="binding site" evidence="15">
    <location>
        <position position="353"/>
    </location>
    <ligand>
        <name>substrate</name>
    </ligand>
</feature>
<feature type="binding site" evidence="16">
    <location>
        <position position="261"/>
    </location>
    <ligand>
        <name>thiamine diphosphate</name>
        <dbReference type="ChEBI" id="CHEBI:58937"/>
    </ligand>
</feature>
<evidence type="ECO:0000313" key="22">
    <source>
        <dbReference type="EMBL" id="ERK02872.1"/>
    </source>
</evidence>
<feature type="site" description="Important for catalytic activity" evidence="18">
    <location>
        <position position="261"/>
    </location>
</feature>
<dbReference type="InterPro" id="IPR049557">
    <property type="entry name" value="Transketolase_CS"/>
</dbReference>
<evidence type="ECO:0000256" key="1">
    <source>
        <dbReference type="ARBA" id="ARBA00001913"/>
    </source>
</evidence>
<organism evidence="21 23">
    <name type="scientific">Treponema socranskii subsp. socranskii VPI DR56BR1116 = ATCC 35536</name>
    <dbReference type="NCBI Taxonomy" id="1125725"/>
    <lineage>
        <taxon>Bacteria</taxon>
        <taxon>Pseudomonadati</taxon>
        <taxon>Spirochaetota</taxon>
        <taxon>Spirochaetia</taxon>
        <taxon>Spirochaetales</taxon>
        <taxon>Treponemataceae</taxon>
        <taxon>Treponema</taxon>
    </lineage>
</organism>
<name>U2KWM6_TRESO</name>
<dbReference type="InterPro" id="IPR005474">
    <property type="entry name" value="Transketolase_N"/>
</dbReference>
<evidence type="ECO:0000313" key="21">
    <source>
        <dbReference type="EMBL" id="ERF60869.1"/>
    </source>
</evidence>
<dbReference type="Pfam" id="PF02779">
    <property type="entry name" value="Transket_pyr"/>
    <property type="match status" value="1"/>
</dbReference>
<proteinExistence type="inferred from homology"/>
<dbReference type="GO" id="GO:0006098">
    <property type="term" value="P:pentose-phosphate shunt"/>
    <property type="evidence" value="ECO:0007669"/>
    <property type="project" value="TreeGrafter"/>
</dbReference>
<feature type="binding site" evidence="17">
    <location>
        <position position="187"/>
    </location>
    <ligand>
        <name>Mg(2+)</name>
        <dbReference type="ChEBI" id="CHEBI:18420"/>
    </ligand>
</feature>
<dbReference type="InterPro" id="IPR055152">
    <property type="entry name" value="Transketolase-like_C_2"/>
</dbReference>
<dbReference type="PROSITE" id="PS00802">
    <property type="entry name" value="TRANSKETOLASE_2"/>
    <property type="match status" value="1"/>
</dbReference>
<keyword evidence="9 19" id="KW-0106">Calcium</keyword>
<dbReference type="Pfam" id="PF00456">
    <property type="entry name" value="Transketolase_N"/>
    <property type="match status" value="1"/>
</dbReference>
<evidence type="ECO:0000256" key="10">
    <source>
        <dbReference type="ARBA" id="ARBA00022842"/>
    </source>
</evidence>
<dbReference type="PROSITE" id="PS00801">
    <property type="entry name" value="TRANSKETOLASE_1"/>
    <property type="match status" value="1"/>
</dbReference>
<dbReference type="GO" id="GO:0004802">
    <property type="term" value="F:transketolase activity"/>
    <property type="evidence" value="ECO:0007669"/>
    <property type="project" value="UniProtKB-UniRule"/>
</dbReference>
<feature type="binding site" evidence="15">
    <location>
        <position position="28"/>
    </location>
    <ligand>
        <name>substrate</name>
    </ligand>
</feature>
<feature type="binding site" evidence="15">
    <location>
        <position position="466"/>
    </location>
    <ligand>
        <name>substrate</name>
    </ligand>
</feature>
<protein>
    <recommendedName>
        <fullName evidence="6 13">Transketolase</fullName>
        <ecNumber evidence="6 13">2.2.1.1</ecNumber>
    </recommendedName>
</protein>
<feature type="active site" description="Proton donor" evidence="14">
    <location>
        <position position="408"/>
    </location>
</feature>
<dbReference type="Proteomes" id="UP000016412">
    <property type="component" value="Unassembled WGS sequence"/>
</dbReference>
<dbReference type="InterPro" id="IPR009014">
    <property type="entry name" value="Transketo_C/PFOR_II"/>
</dbReference>
<dbReference type="OrthoDB" id="8732661at2"/>
<evidence type="ECO:0000256" key="19">
    <source>
        <dbReference type="RuleBase" id="RU004996"/>
    </source>
</evidence>
<dbReference type="GO" id="GO:0046872">
    <property type="term" value="F:metal ion binding"/>
    <property type="evidence" value="ECO:0007669"/>
    <property type="project" value="UniProtKB-KW"/>
</dbReference>
<dbReference type="EC" id="2.2.1.1" evidence="6 13"/>
<dbReference type="SUPFAM" id="SSF52922">
    <property type="entry name" value="TK C-terminal domain-like"/>
    <property type="match status" value="1"/>
</dbReference>
<comment type="cofactor">
    <cofactor evidence="2">
        <name>Mn(2+)</name>
        <dbReference type="ChEBI" id="CHEBI:29035"/>
    </cofactor>
</comment>
<keyword evidence="7 19" id="KW-0808">Transferase</keyword>
<dbReference type="Gene3D" id="3.40.50.970">
    <property type="match status" value="2"/>
</dbReference>
<feature type="site" description="Important for catalytic activity" evidence="18">
    <location>
        <position position="28"/>
    </location>
</feature>
<evidence type="ECO:0000313" key="24">
    <source>
        <dbReference type="Proteomes" id="UP000016646"/>
    </source>
</evidence>
<dbReference type="AlphaFoldDB" id="U2KWM6"/>
<dbReference type="PATRIC" id="fig|1125725.3.peg.1147"/>
<evidence type="ECO:0000256" key="18">
    <source>
        <dbReference type="PIRSR" id="PIRSR605478-5"/>
    </source>
</evidence>
<dbReference type="PANTHER" id="PTHR43522:SF2">
    <property type="entry name" value="TRANSKETOLASE 1-RELATED"/>
    <property type="match status" value="1"/>
</dbReference>
<evidence type="ECO:0000256" key="16">
    <source>
        <dbReference type="PIRSR" id="PIRSR605478-3"/>
    </source>
</evidence>
<dbReference type="STRING" id="1125725.HMPREF1325_0126"/>
<feature type="binding site" evidence="15">
    <location>
        <position position="458"/>
    </location>
    <ligand>
        <name>substrate</name>
    </ligand>
</feature>
<dbReference type="EMBL" id="AUZJ01000027">
    <property type="protein sequence ID" value="ERF60869.1"/>
    <property type="molecule type" value="Genomic_DNA"/>
</dbReference>
<dbReference type="InterPro" id="IPR020826">
    <property type="entry name" value="Transketolase_BS"/>
</dbReference>
<comment type="similarity">
    <text evidence="4 19">Belongs to the transketolase family.</text>
</comment>
<evidence type="ECO:0000256" key="5">
    <source>
        <dbReference type="ARBA" id="ARBA00011738"/>
    </source>
</evidence>